<proteinExistence type="predicted"/>
<evidence type="ECO:0000313" key="2">
    <source>
        <dbReference type="EMBL" id="KAF2257724.1"/>
    </source>
</evidence>
<feature type="compositionally biased region" description="Polar residues" evidence="1">
    <location>
        <begin position="1"/>
        <end position="38"/>
    </location>
</feature>
<feature type="compositionally biased region" description="Basic and acidic residues" evidence="1">
    <location>
        <begin position="192"/>
        <end position="202"/>
    </location>
</feature>
<dbReference type="AlphaFoldDB" id="A0A9P4JV51"/>
<sequence>MAGTSRTCAPLTLPSTSSRAAANEESPSGSGHDQTSTSPKDRMMRCEGSSLCHEDGGSIHYTVTPHTTVAEATASQTTEGQPTAPQTTASHATAPHTTPNVPVGPQAHEQDGRSPPTTNRQHSSDIARGSPPQKQDAEMTNATTSHSAAGSPMEGGAMTTRRAEESTAEEITRALEMTPALGRNESDTDPEEGGHSDRRDDSNMCMGASM</sequence>
<feature type="region of interest" description="Disordered" evidence="1">
    <location>
        <begin position="1"/>
        <end position="210"/>
    </location>
</feature>
<keyword evidence="3" id="KW-1185">Reference proteome</keyword>
<dbReference type="EMBL" id="ML986860">
    <property type="protein sequence ID" value="KAF2257724.1"/>
    <property type="molecule type" value="Genomic_DNA"/>
</dbReference>
<feature type="compositionally biased region" description="Low complexity" evidence="1">
    <location>
        <begin position="81"/>
        <end position="99"/>
    </location>
</feature>
<name>A0A9P4JV51_9PLEO</name>
<organism evidence="2 3">
    <name type="scientific">Lojkania enalia</name>
    <dbReference type="NCBI Taxonomy" id="147567"/>
    <lineage>
        <taxon>Eukaryota</taxon>
        <taxon>Fungi</taxon>
        <taxon>Dikarya</taxon>
        <taxon>Ascomycota</taxon>
        <taxon>Pezizomycotina</taxon>
        <taxon>Dothideomycetes</taxon>
        <taxon>Pleosporomycetidae</taxon>
        <taxon>Pleosporales</taxon>
        <taxon>Pleosporales incertae sedis</taxon>
        <taxon>Lojkania</taxon>
    </lineage>
</organism>
<protein>
    <submittedName>
        <fullName evidence="2">Uncharacterized protein</fullName>
    </submittedName>
</protein>
<reference evidence="3" key="1">
    <citation type="journal article" date="2020" name="Stud. Mycol.">
        <title>101 Dothideomycetes genomes: A test case for predicting lifestyles and emergence of pathogens.</title>
        <authorList>
            <person name="Haridas S."/>
            <person name="Albert R."/>
            <person name="Binder M."/>
            <person name="Bloem J."/>
            <person name="LaButti K."/>
            <person name="Salamov A."/>
            <person name="Andreopoulos B."/>
            <person name="Baker S."/>
            <person name="Barry K."/>
            <person name="Bills G."/>
            <person name="Bluhm B."/>
            <person name="Cannon C."/>
            <person name="Castanera R."/>
            <person name="Culley D."/>
            <person name="Daum C."/>
            <person name="Ezra D."/>
            <person name="Gonzalez J."/>
            <person name="Henrissat B."/>
            <person name="Kuo A."/>
            <person name="Liang C."/>
            <person name="Lipzen A."/>
            <person name="Lutzoni F."/>
            <person name="Magnuson J."/>
            <person name="Mondo S."/>
            <person name="Nolan M."/>
            <person name="Ohm R."/>
            <person name="Pangilinan J."/>
            <person name="Park H.-J."/>
            <person name="Ramirez L."/>
            <person name="Alfaro M."/>
            <person name="Sun H."/>
            <person name="Tritt A."/>
            <person name="Yoshinaga Y."/>
            <person name="Zwiers L.-H."/>
            <person name="Turgeon B."/>
            <person name="Goodwin S."/>
            <person name="Spatafora J."/>
            <person name="Crous P."/>
            <person name="Grigoriev I."/>
        </authorList>
    </citation>
    <scope>NUCLEOTIDE SEQUENCE [LARGE SCALE GENOMIC DNA]</scope>
    <source>
        <strain evidence="3">CBS 304.66</strain>
    </source>
</reference>
<dbReference type="Proteomes" id="UP000800093">
    <property type="component" value="Unassembled WGS sequence"/>
</dbReference>
<evidence type="ECO:0000313" key="3">
    <source>
        <dbReference type="Proteomes" id="UP000800093"/>
    </source>
</evidence>
<feature type="compositionally biased region" description="Basic and acidic residues" evidence="1">
    <location>
        <begin position="161"/>
        <end position="173"/>
    </location>
</feature>
<accession>A0A9P4JV51</accession>
<evidence type="ECO:0000256" key="1">
    <source>
        <dbReference type="SAM" id="MobiDB-lite"/>
    </source>
</evidence>
<feature type="compositionally biased region" description="Polar residues" evidence="1">
    <location>
        <begin position="138"/>
        <end position="148"/>
    </location>
</feature>
<comment type="caution">
    <text evidence="2">The sequence shown here is derived from an EMBL/GenBank/DDBJ whole genome shotgun (WGS) entry which is preliminary data.</text>
</comment>
<gene>
    <name evidence="2" type="ORF">CC78DRAFT_588084</name>
</gene>